<sequence>MELKEQVLKDLEKCIKYDFLSEAAIEKINKIIIEELEEDKKPRLNPDDLERELDSSCESGICPVR</sequence>
<feature type="compositionally biased region" description="Basic and acidic residues" evidence="1">
    <location>
        <begin position="43"/>
        <end position="54"/>
    </location>
</feature>
<name>A0A4R7DXD8_9FIRM</name>
<dbReference type="AlphaFoldDB" id="A0A4R7DXD8"/>
<reference evidence="2 3" key="1">
    <citation type="submission" date="2019-03" db="EMBL/GenBank/DDBJ databases">
        <title>Deep subsurface shale carbon reservoir microbial communities from Ohio and West Virginia, USA.</title>
        <authorList>
            <person name="Wrighton K."/>
        </authorList>
    </citation>
    <scope>NUCLEOTIDE SEQUENCE [LARGE SCALE GENOMIC DNA]</scope>
    <source>
        <strain evidence="2 3">UTICA-S4D12</strain>
    </source>
</reference>
<evidence type="ECO:0000256" key="1">
    <source>
        <dbReference type="SAM" id="MobiDB-lite"/>
    </source>
</evidence>
<organism evidence="2 3">
    <name type="scientific">Halanaerobium congolense</name>
    <dbReference type="NCBI Taxonomy" id="54121"/>
    <lineage>
        <taxon>Bacteria</taxon>
        <taxon>Bacillati</taxon>
        <taxon>Bacillota</taxon>
        <taxon>Clostridia</taxon>
        <taxon>Halanaerobiales</taxon>
        <taxon>Halanaerobiaceae</taxon>
        <taxon>Halanaerobium</taxon>
    </lineage>
</organism>
<feature type="region of interest" description="Disordered" evidence="1">
    <location>
        <begin position="43"/>
        <end position="65"/>
    </location>
</feature>
<dbReference type="EMBL" id="SOAA01000034">
    <property type="protein sequence ID" value="TDS26557.1"/>
    <property type="molecule type" value="Genomic_DNA"/>
</dbReference>
<comment type="caution">
    <text evidence="2">The sequence shown here is derived from an EMBL/GenBank/DDBJ whole genome shotgun (WGS) entry which is preliminary data.</text>
</comment>
<accession>A0A4R7DXD8</accession>
<protein>
    <submittedName>
        <fullName evidence="2">Uncharacterized protein</fullName>
    </submittedName>
</protein>
<dbReference type="RefSeq" id="WP_089723397.1">
    <property type="nucleotide sequence ID" value="NZ_FNGB01000055.1"/>
</dbReference>
<dbReference type="Proteomes" id="UP000295758">
    <property type="component" value="Unassembled WGS sequence"/>
</dbReference>
<evidence type="ECO:0000313" key="2">
    <source>
        <dbReference type="EMBL" id="TDS26557.1"/>
    </source>
</evidence>
<gene>
    <name evidence="2" type="ORF">BY453_1345</name>
</gene>
<evidence type="ECO:0000313" key="3">
    <source>
        <dbReference type="Proteomes" id="UP000295758"/>
    </source>
</evidence>
<proteinExistence type="predicted"/>